<evidence type="ECO:0000313" key="2">
    <source>
        <dbReference type="Proteomes" id="UP001444071"/>
    </source>
</evidence>
<dbReference type="InterPro" id="IPR016024">
    <property type="entry name" value="ARM-type_fold"/>
</dbReference>
<dbReference type="InterPro" id="IPR051851">
    <property type="entry name" value="EFR3_Homologs"/>
</dbReference>
<dbReference type="SUPFAM" id="SSF48371">
    <property type="entry name" value="ARM repeat"/>
    <property type="match status" value="1"/>
</dbReference>
<accession>A0ABV0WHH9</accession>
<proteinExistence type="predicted"/>
<sequence length="268" mass="29781">TDDCCVFRHLDSHSLWEGGGFAVRCFQIIMFSIQSQHSHLVIQQLLGHLDANSRSPASIRAGIVEVLSEAAVIEATGSVGPTVLEVFNTLLRQLRLSVDYELTGYYDNAGKQLTTSAQEKTLQDAVIKTIGSFANMLPVYQRSEVMLFIMGKIPVPGIYPALGSPNAGFEGSRMIQVMLLKSLLQVSERYKSSNLLTALPSSFLEPLLSFTLMEDPEIRLLVLSILTSLIDRRQNAARITKVSVTFDVSVLEQKEDRCSRQDNLFIRK</sequence>
<organism evidence="1 2">
    <name type="scientific">Xenotaenia resolanae</name>
    <dbReference type="NCBI Taxonomy" id="208358"/>
    <lineage>
        <taxon>Eukaryota</taxon>
        <taxon>Metazoa</taxon>
        <taxon>Chordata</taxon>
        <taxon>Craniata</taxon>
        <taxon>Vertebrata</taxon>
        <taxon>Euteleostomi</taxon>
        <taxon>Actinopterygii</taxon>
        <taxon>Neopterygii</taxon>
        <taxon>Teleostei</taxon>
        <taxon>Neoteleostei</taxon>
        <taxon>Acanthomorphata</taxon>
        <taxon>Ovalentaria</taxon>
        <taxon>Atherinomorphae</taxon>
        <taxon>Cyprinodontiformes</taxon>
        <taxon>Goodeidae</taxon>
        <taxon>Xenotaenia</taxon>
    </lineage>
</organism>
<dbReference type="PANTHER" id="PTHR12444:SF4">
    <property type="entry name" value="PROTEIN EFR3 HOMOLOG B"/>
    <property type="match status" value="1"/>
</dbReference>
<feature type="non-terminal residue" evidence="1">
    <location>
        <position position="268"/>
    </location>
</feature>
<evidence type="ECO:0000313" key="1">
    <source>
        <dbReference type="EMBL" id="MEQ2267922.1"/>
    </source>
</evidence>
<comment type="caution">
    <text evidence="1">The sequence shown here is derived from an EMBL/GenBank/DDBJ whole genome shotgun (WGS) entry which is preliminary data.</text>
</comment>
<name>A0ABV0WHH9_9TELE</name>
<dbReference type="PANTHER" id="PTHR12444">
    <property type="entry name" value="PROTEIN EFR3 HOMOLOG CMP44E"/>
    <property type="match status" value="1"/>
</dbReference>
<protein>
    <submittedName>
        <fullName evidence="1">Protein EFR3 B</fullName>
    </submittedName>
</protein>
<keyword evidence="2" id="KW-1185">Reference proteome</keyword>
<reference evidence="1 2" key="1">
    <citation type="submission" date="2021-06" db="EMBL/GenBank/DDBJ databases">
        <authorList>
            <person name="Palmer J.M."/>
        </authorList>
    </citation>
    <scope>NUCLEOTIDE SEQUENCE [LARGE SCALE GENOMIC DNA]</scope>
    <source>
        <strain evidence="1 2">XR_2019</strain>
        <tissue evidence="1">Muscle</tissue>
    </source>
</reference>
<gene>
    <name evidence="1" type="primary">EFR3B_2</name>
    <name evidence="1" type="ORF">XENORESO_012444</name>
</gene>
<dbReference type="EMBL" id="JAHRIM010043897">
    <property type="protein sequence ID" value="MEQ2267922.1"/>
    <property type="molecule type" value="Genomic_DNA"/>
</dbReference>
<dbReference type="Proteomes" id="UP001444071">
    <property type="component" value="Unassembled WGS sequence"/>
</dbReference>
<feature type="non-terminal residue" evidence="1">
    <location>
        <position position="1"/>
    </location>
</feature>